<comment type="subcellular location">
    <subcellularLocation>
        <location evidence="2 15">Nucleus</location>
    </subcellularLocation>
</comment>
<accession>A0A0F4GEN1</accession>
<gene>
    <name evidence="19" type="ORF">TI39_contig4169g00006</name>
</gene>
<dbReference type="AlphaFoldDB" id="A0A0F4GEN1"/>
<evidence type="ECO:0000256" key="4">
    <source>
        <dbReference type="ARBA" id="ARBA00022603"/>
    </source>
</evidence>
<evidence type="ECO:0000256" key="16">
    <source>
        <dbReference type="PIRSR" id="PIRSR028762-2"/>
    </source>
</evidence>
<feature type="site" description="mRNA cap binding" evidence="16">
    <location>
        <position position="186"/>
    </location>
</feature>
<evidence type="ECO:0000256" key="3">
    <source>
        <dbReference type="ARBA" id="ARBA00011926"/>
    </source>
</evidence>
<feature type="site" description="mRNA cap binding" evidence="16">
    <location>
        <position position="291"/>
    </location>
</feature>
<evidence type="ECO:0000313" key="20">
    <source>
        <dbReference type="Proteomes" id="UP000033647"/>
    </source>
</evidence>
<evidence type="ECO:0000259" key="18">
    <source>
        <dbReference type="PROSITE" id="PS51562"/>
    </source>
</evidence>
<feature type="compositionally biased region" description="Basic and acidic residues" evidence="17">
    <location>
        <begin position="100"/>
        <end position="113"/>
    </location>
</feature>
<comment type="similarity">
    <text evidence="15">Belongs to the class I-like SAM-binding methyltransferase superfamily. mRNA cap 0 methyltransferase family.</text>
</comment>
<keyword evidence="5 15" id="KW-0507">mRNA processing</keyword>
<protein>
    <recommendedName>
        <fullName evidence="14 15">mRNA cap guanine-N(7) methyltransferase</fullName>
        <ecNumber evidence="3 15">2.1.1.56</ecNumber>
    </recommendedName>
    <alternativeName>
        <fullName evidence="11 15">mRNA (guanine-N(7))-methyltransferase</fullName>
    </alternativeName>
    <alternativeName>
        <fullName evidence="12 15">mRNA cap methyltransferase</fullName>
    </alternativeName>
</protein>
<evidence type="ECO:0000256" key="12">
    <source>
        <dbReference type="ARBA" id="ARBA00033387"/>
    </source>
</evidence>
<feature type="region of interest" description="Disordered" evidence="17">
    <location>
        <begin position="1"/>
        <end position="114"/>
    </location>
</feature>
<comment type="function">
    <text evidence="1">Responsible for methylating the 5'-cap structure of mRNAs.</text>
</comment>
<evidence type="ECO:0000256" key="17">
    <source>
        <dbReference type="SAM" id="MobiDB-lite"/>
    </source>
</evidence>
<dbReference type="PANTHER" id="PTHR12189:SF2">
    <property type="entry name" value="MRNA CAP GUANINE-N7 METHYLTRANSFERASE"/>
    <property type="match status" value="1"/>
</dbReference>
<sequence length="565" mass="62265">MPSEEPPSETSSTNTGRRISSKRKRETPASRLAAARSSKTSTPNAYARRTPPRDPPPRSSDNRDSNNLNGTQDENNGDNSPPRKLKRPGGGSRIAAANREAADRERKQREEAARQAVQGRVVATAEIVAEHYNAVPERGREWRSSESKIKGLRSLNNWIKSTLIQKFSKPENHVPDLKILDMACGKGGDLGKWQKAPQVPALYVGCDIASKSIEQAQDRFNEDSRRGARFNRGQRMHAEFYVHDTFGRSLGDIKIIRDVGFNPNAGPGPAIIQGGMMSGGFDVVSMMFALHYSFETEELARGMLKNVSGALVKGGHFIGVMPNSDVISANVKALLAGEAPGKTLDDAPTAAADDEDWDPEKPANGDAASEDGEWDPEKPSDAPAAGVTADEDDDDDWDPEKPSDPTPAVATDAAPAEQEFTPNGKPSTPVDASLPDIEWGNDIYKVRFPRLQTLTNKPLPRDGIFRPPFGWRYHYSLEEAVDAAEFVVPWEAFRALAEDYGLELQYRKGFRGVLEDESEDRELGILAERMKVLSRDRSQGDDGLLVTKPEREAAYFYHAFCFRKT</sequence>
<feature type="compositionally biased region" description="Low complexity" evidence="17">
    <location>
        <begin position="406"/>
        <end position="416"/>
    </location>
</feature>
<feature type="compositionally biased region" description="Polar residues" evidence="17">
    <location>
        <begin position="68"/>
        <end position="79"/>
    </location>
</feature>
<keyword evidence="8 15" id="KW-0694">RNA-binding</keyword>
<feature type="region of interest" description="Disordered" evidence="17">
    <location>
        <begin position="340"/>
        <end position="434"/>
    </location>
</feature>
<proteinExistence type="inferred from homology"/>
<evidence type="ECO:0000256" key="5">
    <source>
        <dbReference type="ARBA" id="ARBA00022664"/>
    </source>
</evidence>
<keyword evidence="7 15" id="KW-0949">S-adenosyl-L-methionine</keyword>
<keyword evidence="10 15" id="KW-0539">Nucleus</keyword>
<dbReference type="Proteomes" id="UP000033647">
    <property type="component" value="Unassembled WGS sequence"/>
</dbReference>
<evidence type="ECO:0000256" key="2">
    <source>
        <dbReference type="ARBA" id="ARBA00004123"/>
    </source>
</evidence>
<dbReference type="STRING" id="1047168.A0A0F4GEN1"/>
<feature type="compositionally biased region" description="Acidic residues" evidence="17">
    <location>
        <begin position="389"/>
        <end position="398"/>
    </location>
</feature>
<dbReference type="GO" id="GO:0005634">
    <property type="term" value="C:nucleus"/>
    <property type="evidence" value="ECO:0007669"/>
    <property type="project" value="UniProtKB-SubCell"/>
</dbReference>
<dbReference type="GO" id="GO:0003723">
    <property type="term" value="F:RNA binding"/>
    <property type="evidence" value="ECO:0007669"/>
    <property type="project" value="UniProtKB-KW"/>
</dbReference>
<dbReference type="OrthoDB" id="10248867at2759"/>
<dbReference type="EMBL" id="LAFY01004128">
    <property type="protein sequence ID" value="KJX94660.1"/>
    <property type="molecule type" value="Genomic_DNA"/>
</dbReference>
<reference evidence="19 20" key="1">
    <citation type="submission" date="2015-03" db="EMBL/GenBank/DDBJ databases">
        <title>RNA-seq based gene annotation and comparative genomics of four Zymoseptoria species reveal species-specific pathogenicity related genes and transposable element activity.</title>
        <authorList>
            <person name="Grandaubert J."/>
            <person name="Bhattacharyya A."/>
            <person name="Stukenbrock E.H."/>
        </authorList>
    </citation>
    <scope>NUCLEOTIDE SEQUENCE [LARGE SCALE GENOMIC DNA]</scope>
    <source>
        <strain evidence="19 20">Zb18110</strain>
    </source>
</reference>
<feature type="site" description="mRNA cap binding" evidence="16">
    <location>
        <position position="557"/>
    </location>
</feature>
<dbReference type="PIRSF" id="PIRSF028762">
    <property type="entry name" value="ABD1"/>
    <property type="match status" value="1"/>
</dbReference>
<feature type="compositionally biased region" description="Low complexity" evidence="17">
    <location>
        <begin position="1"/>
        <end position="15"/>
    </location>
</feature>
<evidence type="ECO:0000256" key="14">
    <source>
        <dbReference type="ARBA" id="ARBA00049739"/>
    </source>
</evidence>
<dbReference type="PANTHER" id="PTHR12189">
    <property type="entry name" value="MRNA GUANINE-7- METHYLTRANSFERASE"/>
    <property type="match status" value="1"/>
</dbReference>
<dbReference type="GO" id="GO:0004482">
    <property type="term" value="F:mRNA 5'-cap (guanine-N7-)-methyltransferase activity"/>
    <property type="evidence" value="ECO:0007669"/>
    <property type="project" value="UniProtKB-EC"/>
</dbReference>
<comment type="caution">
    <text evidence="19">The sequence shown here is derived from an EMBL/GenBank/DDBJ whole genome shotgun (WGS) entry which is preliminary data.</text>
</comment>
<feature type="domain" description="MRNA cap 0 methyltransferase" evidence="18">
    <location>
        <begin position="147"/>
        <end position="565"/>
    </location>
</feature>
<feature type="site" description="mRNA cap binding" evidence="16">
    <location>
        <position position="219"/>
    </location>
</feature>
<name>A0A0F4GEN1_9PEZI</name>
<evidence type="ECO:0000256" key="9">
    <source>
        <dbReference type="ARBA" id="ARBA00023042"/>
    </source>
</evidence>
<feature type="site" description="mRNA cap binding" evidence="16">
    <location>
        <position position="192"/>
    </location>
</feature>
<dbReference type="InterPro" id="IPR004971">
    <property type="entry name" value="mRNA_G-N7_MeTrfase_dom"/>
</dbReference>
<dbReference type="InterPro" id="IPR029063">
    <property type="entry name" value="SAM-dependent_MTases_sf"/>
</dbReference>
<dbReference type="SUPFAM" id="SSF53335">
    <property type="entry name" value="S-adenosyl-L-methionine-dependent methyltransferases"/>
    <property type="match status" value="1"/>
</dbReference>
<evidence type="ECO:0000256" key="6">
    <source>
        <dbReference type="ARBA" id="ARBA00022679"/>
    </source>
</evidence>
<evidence type="ECO:0000313" key="19">
    <source>
        <dbReference type="EMBL" id="KJX94660.1"/>
    </source>
</evidence>
<feature type="binding site" evidence="16">
    <location>
        <begin position="156"/>
        <end position="157"/>
    </location>
    <ligand>
        <name>mRNA</name>
        <dbReference type="ChEBI" id="CHEBI:33699"/>
    </ligand>
</feature>
<evidence type="ECO:0000256" key="13">
    <source>
        <dbReference type="ARBA" id="ARBA00044712"/>
    </source>
</evidence>
<dbReference type="InterPro" id="IPR016899">
    <property type="entry name" value="mRNA_G-N7_MeTrfase_euk"/>
</dbReference>
<evidence type="ECO:0000256" key="8">
    <source>
        <dbReference type="ARBA" id="ARBA00022884"/>
    </source>
</evidence>
<evidence type="ECO:0000256" key="1">
    <source>
        <dbReference type="ARBA" id="ARBA00003378"/>
    </source>
</evidence>
<evidence type="ECO:0000256" key="10">
    <source>
        <dbReference type="ARBA" id="ARBA00023242"/>
    </source>
</evidence>
<dbReference type="Gene3D" id="3.40.50.150">
    <property type="entry name" value="Vaccinia Virus protein VP39"/>
    <property type="match status" value="1"/>
</dbReference>
<keyword evidence="9 15" id="KW-0506">mRNA capping</keyword>
<organism evidence="19 20">
    <name type="scientific">Zymoseptoria brevis</name>
    <dbReference type="NCBI Taxonomy" id="1047168"/>
    <lineage>
        <taxon>Eukaryota</taxon>
        <taxon>Fungi</taxon>
        <taxon>Dikarya</taxon>
        <taxon>Ascomycota</taxon>
        <taxon>Pezizomycotina</taxon>
        <taxon>Dothideomycetes</taxon>
        <taxon>Dothideomycetidae</taxon>
        <taxon>Mycosphaerellales</taxon>
        <taxon>Mycosphaerellaceae</taxon>
        <taxon>Zymoseptoria</taxon>
    </lineage>
</organism>
<feature type="site" description="mRNA cap binding" evidence="16">
    <location>
        <position position="485"/>
    </location>
</feature>
<dbReference type="EC" id="2.1.1.56" evidence="3 15"/>
<comment type="catalytic activity">
    <reaction evidence="13">
        <text>a 5'-end (5'-triphosphoguanosine)-ribonucleoside in mRNA + S-adenosyl-L-methionine = a 5'-end (N(7)-methyl 5'-triphosphoguanosine)-ribonucleoside in mRNA + S-adenosyl-L-homocysteine</text>
        <dbReference type="Rhea" id="RHEA:67008"/>
        <dbReference type="Rhea" id="RHEA-COMP:17166"/>
        <dbReference type="Rhea" id="RHEA-COMP:17167"/>
        <dbReference type="ChEBI" id="CHEBI:57856"/>
        <dbReference type="ChEBI" id="CHEBI:59789"/>
        <dbReference type="ChEBI" id="CHEBI:156461"/>
        <dbReference type="ChEBI" id="CHEBI:167617"/>
        <dbReference type="EC" id="2.1.1.56"/>
    </reaction>
</comment>
<feature type="compositionally biased region" description="Basic and acidic residues" evidence="17">
    <location>
        <begin position="51"/>
        <end position="64"/>
    </location>
</feature>
<evidence type="ECO:0000256" key="15">
    <source>
        <dbReference type="PIRNR" id="PIRNR028762"/>
    </source>
</evidence>
<evidence type="ECO:0000256" key="11">
    <source>
        <dbReference type="ARBA" id="ARBA00032772"/>
    </source>
</evidence>
<dbReference type="PROSITE" id="PS51562">
    <property type="entry name" value="RNA_CAP0_MT"/>
    <property type="match status" value="1"/>
</dbReference>
<dbReference type="InterPro" id="IPR039753">
    <property type="entry name" value="RG7MT1"/>
</dbReference>
<dbReference type="Pfam" id="PF03291">
    <property type="entry name" value="mRNA_G-N7_MeTrfase"/>
    <property type="match status" value="2"/>
</dbReference>
<evidence type="ECO:0000256" key="7">
    <source>
        <dbReference type="ARBA" id="ARBA00022691"/>
    </source>
</evidence>
<keyword evidence="6 15" id="KW-0808">Transferase</keyword>
<keyword evidence="20" id="KW-1185">Reference proteome</keyword>
<keyword evidence="4 15" id="KW-0489">Methyltransferase</keyword>